<comment type="subcellular location">
    <subcellularLocation>
        <location evidence="1">Cell membrane</location>
        <topology evidence="1">Multi-pass membrane protein</topology>
    </subcellularLocation>
</comment>
<accession>A0ABW5JYS4</accession>
<evidence type="ECO:0000256" key="1">
    <source>
        <dbReference type="ARBA" id="ARBA00004651"/>
    </source>
</evidence>
<feature type="transmembrane region" description="Helical" evidence="6">
    <location>
        <begin position="385"/>
        <end position="403"/>
    </location>
</feature>
<evidence type="ECO:0000256" key="5">
    <source>
        <dbReference type="ARBA" id="ARBA00023136"/>
    </source>
</evidence>
<comment type="caution">
    <text evidence="7">The sequence shown here is derived from an EMBL/GenBank/DDBJ whole genome shotgun (WGS) entry which is preliminary data.</text>
</comment>
<feature type="transmembrane region" description="Helical" evidence="6">
    <location>
        <begin position="234"/>
        <end position="257"/>
    </location>
</feature>
<dbReference type="Proteomes" id="UP001597467">
    <property type="component" value="Unassembled WGS sequence"/>
</dbReference>
<reference evidence="8" key="1">
    <citation type="journal article" date="2019" name="Int. J. Syst. Evol. Microbiol.">
        <title>The Global Catalogue of Microorganisms (GCM) 10K type strain sequencing project: providing services to taxonomists for standard genome sequencing and annotation.</title>
        <authorList>
            <consortium name="The Broad Institute Genomics Platform"/>
            <consortium name="The Broad Institute Genome Sequencing Center for Infectious Disease"/>
            <person name="Wu L."/>
            <person name="Ma J."/>
        </authorList>
    </citation>
    <scope>NUCLEOTIDE SEQUENCE [LARGE SCALE GENOMIC DNA]</scope>
    <source>
        <strain evidence="8">KCTC 42808</strain>
    </source>
</reference>
<feature type="transmembrane region" description="Helical" evidence="6">
    <location>
        <begin position="46"/>
        <end position="67"/>
    </location>
</feature>
<feature type="transmembrane region" description="Helical" evidence="6">
    <location>
        <begin position="88"/>
        <end position="111"/>
    </location>
</feature>
<feature type="transmembrane region" description="Helical" evidence="6">
    <location>
        <begin position="356"/>
        <end position="373"/>
    </location>
</feature>
<evidence type="ECO:0000256" key="4">
    <source>
        <dbReference type="ARBA" id="ARBA00022989"/>
    </source>
</evidence>
<sequence>MTQHRKRNKNLGLAELIAIALGGMVGGGIFTILGISVSLIGNLTPIAIIIGGLIASLAAYSYVKLGLYYKDEGATYSFFKQTYPDSNFLASAIGWFIIFGYISTLALYAYTFSSYAISSSAFADSIWVRKSVALGVIAIFTTINIWSVNGMGKIEDLMVYTKLIILTIISVVLINHGTTDFGSFIKNMTLDLEHSGLFSILIVASLTFVAFEGFQLVINAVNEMTNPEKNIPRAIYSAITLAVLIYVVISIGALFAIPTEEIIKNKEFALASGAGNVLGTLGTNLVIAGAILATSSAISGTVFGSSRQMSVIARDGYFPSILAIRKNNSPQNAIIAMALISSVLILIGGLELILEFGSVTFLLVSLLMAIANFKIRKKTNSSTFVTLLSIIGLSIGGILILYYELTNNWQQMLAIIILYLFLAFGAWRFSRKKEKNHV</sequence>
<protein>
    <submittedName>
        <fullName evidence="7">APC family permease</fullName>
    </submittedName>
</protein>
<dbReference type="EMBL" id="JBHULM010000001">
    <property type="protein sequence ID" value="MFD2540984.1"/>
    <property type="molecule type" value="Genomic_DNA"/>
</dbReference>
<name>A0ABW5JYS4_9FLAO</name>
<keyword evidence="8" id="KW-1185">Reference proteome</keyword>
<feature type="transmembrane region" description="Helical" evidence="6">
    <location>
        <begin position="131"/>
        <end position="147"/>
    </location>
</feature>
<feature type="transmembrane region" description="Helical" evidence="6">
    <location>
        <begin position="159"/>
        <end position="177"/>
    </location>
</feature>
<dbReference type="PANTHER" id="PTHR42770:SF11">
    <property type="entry name" value="INNER MEMBRANE TRANSPORT PROTEIN YBAT"/>
    <property type="match status" value="1"/>
</dbReference>
<keyword evidence="5 6" id="KW-0472">Membrane</keyword>
<feature type="transmembrane region" description="Helical" evidence="6">
    <location>
        <begin position="277"/>
        <end position="304"/>
    </location>
</feature>
<organism evidence="7 8">
    <name type="scientific">Lacinutrix gracilariae</name>
    <dbReference type="NCBI Taxonomy" id="1747198"/>
    <lineage>
        <taxon>Bacteria</taxon>
        <taxon>Pseudomonadati</taxon>
        <taxon>Bacteroidota</taxon>
        <taxon>Flavobacteriia</taxon>
        <taxon>Flavobacteriales</taxon>
        <taxon>Flavobacteriaceae</taxon>
        <taxon>Lacinutrix</taxon>
    </lineage>
</organism>
<evidence type="ECO:0000256" key="6">
    <source>
        <dbReference type="SAM" id="Phobius"/>
    </source>
</evidence>
<feature type="transmembrane region" description="Helical" evidence="6">
    <location>
        <begin position="409"/>
        <end position="427"/>
    </location>
</feature>
<feature type="transmembrane region" description="Helical" evidence="6">
    <location>
        <begin position="197"/>
        <end position="222"/>
    </location>
</feature>
<proteinExistence type="predicted"/>
<keyword evidence="3 6" id="KW-0812">Transmembrane</keyword>
<dbReference type="Gene3D" id="1.20.1740.10">
    <property type="entry name" value="Amino acid/polyamine transporter I"/>
    <property type="match status" value="1"/>
</dbReference>
<keyword evidence="4 6" id="KW-1133">Transmembrane helix</keyword>
<gene>
    <name evidence="7" type="ORF">ACFSSB_01520</name>
</gene>
<keyword evidence="2" id="KW-1003">Cell membrane</keyword>
<evidence type="ECO:0000313" key="8">
    <source>
        <dbReference type="Proteomes" id="UP001597467"/>
    </source>
</evidence>
<dbReference type="PIRSF" id="PIRSF006060">
    <property type="entry name" value="AA_transporter"/>
    <property type="match status" value="1"/>
</dbReference>
<feature type="transmembrane region" description="Helical" evidence="6">
    <location>
        <begin position="333"/>
        <end position="350"/>
    </location>
</feature>
<dbReference type="PANTHER" id="PTHR42770">
    <property type="entry name" value="AMINO ACID TRANSPORTER-RELATED"/>
    <property type="match status" value="1"/>
</dbReference>
<dbReference type="RefSeq" id="WP_379900210.1">
    <property type="nucleotide sequence ID" value="NZ_JBHULM010000001.1"/>
</dbReference>
<evidence type="ECO:0000256" key="2">
    <source>
        <dbReference type="ARBA" id="ARBA00022475"/>
    </source>
</evidence>
<dbReference type="InterPro" id="IPR002293">
    <property type="entry name" value="AA/rel_permease1"/>
</dbReference>
<evidence type="ECO:0000256" key="3">
    <source>
        <dbReference type="ARBA" id="ARBA00022692"/>
    </source>
</evidence>
<dbReference type="InterPro" id="IPR050367">
    <property type="entry name" value="APC_superfamily"/>
</dbReference>
<dbReference type="Pfam" id="PF13520">
    <property type="entry name" value="AA_permease_2"/>
    <property type="match status" value="1"/>
</dbReference>
<feature type="transmembrane region" description="Helical" evidence="6">
    <location>
        <begin position="12"/>
        <end position="40"/>
    </location>
</feature>
<evidence type="ECO:0000313" key="7">
    <source>
        <dbReference type="EMBL" id="MFD2540984.1"/>
    </source>
</evidence>